<dbReference type="Proteomes" id="UP000596661">
    <property type="component" value="Chromosome 2"/>
</dbReference>
<name>A0A803NSA7_CANSA</name>
<dbReference type="PANTHER" id="PTHR11439">
    <property type="entry name" value="GAG-POL-RELATED RETROTRANSPOSON"/>
    <property type="match status" value="1"/>
</dbReference>
<reference evidence="2" key="1">
    <citation type="submission" date="2018-11" db="EMBL/GenBank/DDBJ databases">
        <authorList>
            <person name="Grassa J C."/>
        </authorList>
    </citation>
    <scope>NUCLEOTIDE SEQUENCE [LARGE SCALE GENOMIC DNA]</scope>
</reference>
<reference evidence="2" key="2">
    <citation type="submission" date="2021-03" db="UniProtKB">
        <authorList>
            <consortium name="EnsemblPlants"/>
        </authorList>
    </citation>
    <scope>IDENTIFICATION</scope>
</reference>
<dbReference type="EnsemblPlants" id="evm.model.02.111">
    <property type="protein sequence ID" value="cds.evm.model.02.111"/>
    <property type="gene ID" value="evm.TU.02.111"/>
</dbReference>
<organism evidence="2 3">
    <name type="scientific">Cannabis sativa</name>
    <name type="common">Hemp</name>
    <name type="synonym">Marijuana</name>
    <dbReference type="NCBI Taxonomy" id="3483"/>
    <lineage>
        <taxon>Eukaryota</taxon>
        <taxon>Viridiplantae</taxon>
        <taxon>Streptophyta</taxon>
        <taxon>Embryophyta</taxon>
        <taxon>Tracheophyta</taxon>
        <taxon>Spermatophyta</taxon>
        <taxon>Magnoliopsida</taxon>
        <taxon>eudicotyledons</taxon>
        <taxon>Gunneridae</taxon>
        <taxon>Pentapetalae</taxon>
        <taxon>rosids</taxon>
        <taxon>fabids</taxon>
        <taxon>Rosales</taxon>
        <taxon>Cannabaceae</taxon>
        <taxon>Cannabis</taxon>
    </lineage>
</organism>
<dbReference type="InterPro" id="IPR013103">
    <property type="entry name" value="RVT_2"/>
</dbReference>
<dbReference type="Pfam" id="PF07727">
    <property type="entry name" value="RVT_2"/>
    <property type="match status" value="1"/>
</dbReference>
<sequence length="190" mass="21466">MQLAINGFTNINMGDGAVIDGKPAWLPKGTPNNNGVDYLDTFAPVAKFNTLKILLALASHQNWSLHQLDINNAFLHGDLHEDVYMTLPQGYKPKHLFHPMHLPQSVLMEIKKKQATVSRSSIEAEYRAMANATCEATWITSLLQYFPITHRLPANLYCDNAAAIHISENLVFHERTKHVEINCHIVREKL</sequence>
<dbReference type="PANTHER" id="PTHR11439:SF498">
    <property type="entry name" value="DNAK FAMILY PROTEIN"/>
    <property type="match status" value="1"/>
</dbReference>
<evidence type="ECO:0000313" key="3">
    <source>
        <dbReference type="Proteomes" id="UP000596661"/>
    </source>
</evidence>
<dbReference type="Gramene" id="evm.model.02.111">
    <property type="protein sequence ID" value="cds.evm.model.02.111"/>
    <property type="gene ID" value="evm.TU.02.111"/>
</dbReference>
<keyword evidence="3" id="KW-1185">Reference proteome</keyword>
<feature type="domain" description="Reverse transcriptase Ty1/copia-type" evidence="1">
    <location>
        <begin position="28"/>
        <end position="92"/>
    </location>
</feature>
<accession>A0A803NSA7</accession>
<evidence type="ECO:0000313" key="2">
    <source>
        <dbReference type="EnsemblPlants" id="cds.evm.model.02.111"/>
    </source>
</evidence>
<dbReference type="AlphaFoldDB" id="A0A803NSA7"/>
<evidence type="ECO:0000259" key="1">
    <source>
        <dbReference type="Pfam" id="PF07727"/>
    </source>
</evidence>
<protein>
    <recommendedName>
        <fullName evidence="1">Reverse transcriptase Ty1/copia-type domain-containing protein</fullName>
    </recommendedName>
</protein>
<proteinExistence type="predicted"/>
<dbReference type="CDD" id="cd09272">
    <property type="entry name" value="RNase_HI_RT_Ty1"/>
    <property type="match status" value="1"/>
</dbReference>
<dbReference type="EMBL" id="UZAU01000088">
    <property type="status" value="NOT_ANNOTATED_CDS"/>
    <property type="molecule type" value="Genomic_DNA"/>
</dbReference>